<dbReference type="InterPro" id="IPR035979">
    <property type="entry name" value="RBD_domain_sf"/>
</dbReference>
<evidence type="ECO:0000256" key="19">
    <source>
        <dbReference type="ARBA" id="ARBA00022801"/>
    </source>
</evidence>
<keyword evidence="26" id="KW-0472">Membrane</keyword>
<protein>
    <recommendedName>
        <fullName evidence="11">Ras-related protein Rab-14</fullName>
        <ecNumber evidence="10">3.6.5.2</ecNumber>
    </recommendedName>
</protein>
<dbReference type="GO" id="GO:0090382">
    <property type="term" value="P:phagosome maturation"/>
    <property type="evidence" value="ECO:0007669"/>
    <property type="project" value="InterPro"/>
</dbReference>
<dbReference type="SMART" id="SM00175">
    <property type="entry name" value="RAB"/>
    <property type="match status" value="1"/>
</dbReference>
<evidence type="ECO:0000256" key="11">
    <source>
        <dbReference type="ARBA" id="ARBA00014884"/>
    </source>
</evidence>
<feature type="region of interest" description="Disordered" evidence="33">
    <location>
        <begin position="250"/>
        <end position="327"/>
    </location>
</feature>
<dbReference type="CDD" id="cd12380">
    <property type="entry name" value="RRM3_I_PABPs"/>
    <property type="match status" value="1"/>
</dbReference>
<evidence type="ECO:0000256" key="32">
    <source>
        <dbReference type="PROSITE-ProRule" id="PRU00176"/>
    </source>
</evidence>
<evidence type="ECO:0000256" key="4">
    <source>
        <dbReference type="ARBA" id="ARBA00004438"/>
    </source>
</evidence>
<feature type="domain" description="RRM" evidence="34">
    <location>
        <begin position="109"/>
        <end position="186"/>
    </location>
</feature>
<dbReference type="InterPro" id="IPR012677">
    <property type="entry name" value="Nucleotide-bd_a/b_plait_sf"/>
</dbReference>
<dbReference type="GO" id="GO:0005829">
    <property type="term" value="C:cytosol"/>
    <property type="evidence" value="ECO:0007669"/>
    <property type="project" value="GOC"/>
</dbReference>
<evidence type="ECO:0000313" key="36">
    <source>
        <dbReference type="EMBL" id="CAD7645637.1"/>
    </source>
</evidence>
<feature type="compositionally biased region" description="Gly residues" evidence="33">
    <location>
        <begin position="286"/>
        <end position="299"/>
    </location>
</feature>
<dbReference type="FunFam" id="3.40.50.300:FF:000344">
    <property type="entry name" value="Ras-related protein Rab-14"/>
    <property type="match status" value="1"/>
</dbReference>
<keyword evidence="18" id="KW-0967">Endosome</keyword>
<evidence type="ECO:0000256" key="7">
    <source>
        <dbReference type="ARBA" id="ARBA00006270"/>
    </source>
</evidence>
<evidence type="ECO:0000256" key="23">
    <source>
        <dbReference type="ARBA" id="ARBA00022990"/>
    </source>
</evidence>
<dbReference type="GO" id="GO:0031901">
    <property type="term" value="C:early endosome membrane"/>
    <property type="evidence" value="ECO:0007669"/>
    <property type="project" value="UniProtKB-SubCell"/>
</dbReference>
<gene>
    <name evidence="36" type="ORF">ONB1V03_LOCUS5312</name>
</gene>
<dbReference type="Pfam" id="PF03016">
    <property type="entry name" value="Exostosin_GT47"/>
    <property type="match status" value="1"/>
</dbReference>
<dbReference type="GO" id="GO:0045335">
    <property type="term" value="C:phagocytic vesicle"/>
    <property type="evidence" value="ECO:0007669"/>
    <property type="project" value="InterPro"/>
</dbReference>
<evidence type="ECO:0000256" key="28">
    <source>
        <dbReference type="ARBA" id="ARBA00023288"/>
    </source>
</evidence>
<evidence type="ECO:0000256" key="26">
    <source>
        <dbReference type="ARBA" id="ARBA00023136"/>
    </source>
</evidence>
<dbReference type="GO" id="GO:0005789">
    <property type="term" value="C:endoplasmic reticulum membrane"/>
    <property type="evidence" value="ECO:0007669"/>
    <property type="project" value="UniProtKB-SubCell"/>
</dbReference>
<keyword evidence="23" id="KW-0007">Acetylation</keyword>
<dbReference type="OrthoDB" id="1924787at2759"/>
<feature type="non-terminal residue" evidence="36">
    <location>
        <position position="1453"/>
    </location>
</feature>
<evidence type="ECO:0000256" key="8">
    <source>
        <dbReference type="ARBA" id="ARBA00008557"/>
    </source>
</evidence>
<keyword evidence="15" id="KW-0808">Transferase</keyword>
<keyword evidence="28" id="KW-0449">Lipoprotein</keyword>
<dbReference type="GO" id="GO:0005802">
    <property type="term" value="C:trans-Golgi network"/>
    <property type="evidence" value="ECO:0007669"/>
    <property type="project" value="InterPro"/>
</dbReference>
<dbReference type="SMART" id="SM00361">
    <property type="entry name" value="RRM_1"/>
    <property type="match status" value="2"/>
</dbReference>
<evidence type="ECO:0000256" key="12">
    <source>
        <dbReference type="ARBA" id="ARBA00022448"/>
    </source>
</evidence>
<dbReference type="PRINTS" id="PR00449">
    <property type="entry name" value="RASTRNSFRMNG"/>
</dbReference>
<evidence type="ECO:0000256" key="13">
    <source>
        <dbReference type="ARBA" id="ARBA00022481"/>
    </source>
</evidence>
<dbReference type="Gene3D" id="1.10.1900.10">
    <property type="entry name" value="c-terminal domain of poly(a) binding protein"/>
    <property type="match status" value="1"/>
</dbReference>
<dbReference type="SUPFAM" id="SSF54928">
    <property type="entry name" value="RNA-binding domain, RBD"/>
    <property type="match status" value="1"/>
</dbReference>
<proteinExistence type="inferred from homology"/>
<comment type="similarity">
    <text evidence="8">Belongs to the polyadenylate-binding protein type-1 family.</text>
</comment>
<dbReference type="Pfam" id="PF00658">
    <property type="entry name" value="MLLE"/>
    <property type="match status" value="1"/>
</dbReference>
<sequence length="1453" mass="163144">RLFTNVYVKNLSEEYDSDEKLRALFEPYGEISSAKVVPDDSGKSKGFGFVSFEEPEMAEKACDDLNGKELSNGKTLFVGRAQKKAERQAELRRKFEQLKIERLNRYQGVNLYVKNLDDQIDDERLRKEFAPFGTITSAKVMTDSTLRSKGFGFVCFSTPEEATKAVTEMNNRIVVTKPLYVALAQRKDERRMHLLSQHVQRSGGGMRVQTLPAPAAPGAHHHHPHHHHTPQMNPAAFLANAQGALLTGLQAQQQQGAHAGGPQPGYFIPTMPHAHQMQPRPYYQGPQGGAPQGQAGGQPGMRPRWSQQQAGGVRAGGQPGGAYGGYRAQNLGRGGGALAQGERQAQELSARGRQALLWLALSASFLSAFTRLSAEGFRTVSGLLSATAGERLFPVIHSMHQEMAGKITGMLLEIDNSELLHMLEHNASLKAKVDEAVAVLQAHHAKEIAAQIKKEFKNAMKARKRFLLLFVAFLAFIHFGVNRMRRTDDTTDDATNDTLLAHDNHYYDFDRTFGRKAAESAPNRRTGSECRMSSCFDFTRCRDSPQNGLKIHLYPDFGHKLSPSFAKIVEIIKTSKYFESDPNKACLFVTTVWDTVDRDPLSQDFQKPSPAMTSFTPLFGGRNHLLFNLYSGSWPQYRELDFSFGHNYGPIAALLENAILVKASQSRQSYRPDFDVSLPLFARNHPTRGPAFSPNTRLPLDSNTRTTAAKSADRRKREKYLLVFKGKRYTYGIGSETRNALHFLHNGNDVIILTTCRHGKKWRDLKDDKCETDDALYDSHDYQQLMANATFCLVPRGRRLGSYRFLEALQFGCIPVVLANQWLLPFHELIDWTQCAVVADERLLLQTTETLRQIPRQKIAEMRAKCLALYETYFSSVERIVLTSLLVIEQRLRPHLALQHFVWNLRAPPSAAVVTQSQLGVRDPRLNALLMAEEVNDRAFTAVVHVTTASDVTPNLQRLIGRALRGSRFAAEAVVVWPQSLALPAHLVETPFVRVVRSNASARFRLVDSTTLKTDCVLQLSPHSLLSAKEFDFGFSVWTAFPRRVVGFSSRDHFFDDQKRQFEYSSKWTNQYSLVLSDSAFHHKAFNDLFSSFYSTLDPQLALDSDSECADFAFCESRNQTKQNSQKVFSFAAFLVSHVTREGALKVTQRKRTTNTTSSWLQWSQRKLCFERLQHVFGYLPLIQSRVRFDPLLFRDAVSVKRKKYRKLETVFVRHLLSFATQRPLKSSSAMASASGPYNYSYIFKYIIIGDMGVGKSCLLHQFTEKKFMADCPHTIGVEFGTRIIEVCGQKIKLQIWDTAGQERFRAVTRSYYRGAAGALMVYDMTRRSTYNHLSSWLTDARNLTNPNTVIFLIGNKCDLDGQRDVTYDEAKAFADENGLTFLETSAKTGDGVEEAFLETAKRIFQNIQDGSLDLNAAESGVQHKPNPVLSGQQLGGGGGGGRGEGGRDSCQC</sequence>
<dbReference type="Gene3D" id="3.90.550.10">
    <property type="entry name" value="Spore Coat Polysaccharide Biosynthesis Protein SpsA, Chain A"/>
    <property type="match status" value="1"/>
</dbReference>
<evidence type="ECO:0000313" key="37">
    <source>
        <dbReference type="Proteomes" id="UP000728032"/>
    </source>
</evidence>
<dbReference type="EMBL" id="OC916926">
    <property type="protein sequence ID" value="CAD7645637.1"/>
    <property type="molecule type" value="Genomic_DNA"/>
</dbReference>
<evidence type="ECO:0000256" key="27">
    <source>
        <dbReference type="ARBA" id="ARBA00023157"/>
    </source>
</evidence>
<dbReference type="GO" id="GO:0042742">
    <property type="term" value="P:defense response to bacterium"/>
    <property type="evidence" value="ECO:0007669"/>
    <property type="project" value="InterPro"/>
</dbReference>
<evidence type="ECO:0000256" key="2">
    <source>
        <dbReference type="ARBA" id="ARBA00004172"/>
    </source>
</evidence>
<evidence type="ECO:0000256" key="16">
    <source>
        <dbReference type="ARBA" id="ARBA00022692"/>
    </source>
</evidence>
<dbReference type="CDD" id="cd04122">
    <property type="entry name" value="Rab14"/>
    <property type="match status" value="1"/>
</dbReference>
<keyword evidence="16" id="KW-0812">Transmembrane</keyword>
<dbReference type="PROSITE" id="PS51421">
    <property type="entry name" value="RAS"/>
    <property type="match status" value="1"/>
</dbReference>
<dbReference type="Pfam" id="PF00076">
    <property type="entry name" value="RRM_1"/>
    <property type="match status" value="2"/>
</dbReference>
<feature type="region of interest" description="Disordered" evidence="33">
    <location>
        <begin position="1420"/>
        <end position="1453"/>
    </location>
</feature>
<feature type="compositionally biased region" description="Gly residues" evidence="33">
    <location>
        <begin position="1434"/>
        <end position="1444"/>
    </location>
</feature>
<evidence type="ECO:0000256" key="24">
    <source>
        <dbReference type="ARBA" id="ARBA00023034"/>
    </source>
</evidence>
<keyword evidence="21" id="KW-0653">Protein transport</keyword>
<dbReference type="Pfam" id="PF09258">
    <property type="entry name" value="Glyco_transf_64"/>
    <property type="match status" value="1"/>
</dbReference>
<name>A0A7R9QIN9_9ACAR</name>
<keyword evidence="29" id="KW-0636">Prenylation</keyword>
<evidence type="ECO:0000256" key="20">
    <source>
        <dbReference type="ARBA" id="ARBA00022884"/>
    </source>
</evidence>
<reference evidence="36" key="1">
    <citation type="submission" date="2020-11" db="EMBL/GenBank/DDBJ databases">
        <authorList>
            <person name="Tran Van P."/>
        </authorList>
    </citation>
    <scope>NUCLEOTIDE SEQUENCE</scope>
</reference>
<evidence type="ECO:0000256" key="29">
    <source>
        <dbReference type="ARBA" id="ARBA00023289"/>
    </source>
</evidence>
<dbReference type="Pfam" id="PF00071">
    <property type="entry name" value="Ras"/>
    <property type="match status" value="1"/>
</dbReference>
<evidence type="ECO:0000256" key="33">
    <source>
        <dbReference type="SAM" id="MobiDB-lite"/>
    </source>
</evidence>
<keyword evidence="13" id="KW-0488">Methylation</keyword>
<comment type="cofactor">
    <cofactor evidence="1">
        <name>Mg(2+)</name>
        <dbReference type="ChEBI" id="CHEBI:18420"/>
    </cofactor>
</comment>
<keyword evidence="24" id="KW-0333">Golgi apparatus</keyword>
<dbReference type="NCBIfam" id="TIGR00231">
    <property type="entry name" value="small_GTP"/>
    <property type="match status" value="1"/>
</dbReference>
<dbReference type="PROSITE" id="PS51420">
    <property type="entry name" value="RHO"/>
    <property type="match status" value="1"/>
</dbReference>
<evidence type="ECO:0000256" key="22">
    <source>
        <dbReference type="ARBA" id="ARBA00022989"/>
    </source>
</evidence>
<dbReference type="GO" id="GO:0005525">
    <property type="term" value="F:GTP binding"/>
    <property type="evidence" value="ECO:0007669"/>
    <property type="project" value="UniProtKB-KW"/>
</dbReference>
<evidence type="ECO:0000259" key="34">
    <source>
        <dbReference type="PROSITE" id="PS50102"/>
    </source>
</evidence>
<dbReference type="InterPro" id="IPR050209">
    <property type="entry name" value="Rab_GTPases_membrane_traffic"/>
</dbReference>
<dbReference type="GO" id="GO:0032456">
    <property type="term" value="P:endocytic recycling"/>
    <property type="evidence" value="ECO:0007669"/>
    <property type="project" value="InterPro"/>
</dbReference>
<keyword evidence="22" id="KW-1133">Transmembrane helix</keyword>
<evidence type="ECO:0000256" key="14">
    <source>
        <dbReference type="ARBA" id="ARBA00022490"/>
    </source>
</evidence>
<accession>A0A7R9QIN9</accession>
<dbReference type="SMART" id="SM00174">
    <property type="entry name" value="RHO"/>
    <property type="match status" value="1"/>
</dbReference>
<dbReference type="GO" id="GO:0003925">
    <property type="term" value="F:G protein activity"/>
    <property type="evidence" value="ECO:0007669"/>
    <property type="project" value="UniProtKB-EC"/>
</dbReference>
<dbReference type="InterPro" id="IPR003954">
    <property type="entry name" value="RRM_euk-type"/>
</dbReference>
<keyword evidence="12" id="KW-0813">Transport</keyword>
<dbReference type="FunFam" id="3.30.70.330:FF:000091">
    <property type="entry name" value="Polyadenylate-binding protein"/>
    <property type="match status" value="1"/>
</dbReference>
<comment type="catalytic activity">
    <reaction evidence="31">
        <text>GTP + H2O = GDP + phosphate + H(+)</text>
        <dbReference type="Rhea" id="RHEA:19669"/>
        <dbReference type="ChEBI" id="CHEBI:15377"/>
        <dbReference type="ChEBI" id="CHEBI:15378"/>
        <dbReference type="ChEBI" id="CHEBI:37565"/>
        <dbReference type="ChEBI" id="CHEBI:43474"/>
        <dbReference type="ChEBI" id="CHEBI:58189"/>
        <dbReference type="EC" id="3.6.5.2"/>
    </reaction>
    <physiologicalReaction direction="left-to-right" evidence="31">
        <dbReference type="Rhea" id="RHEA:19670"/>
    </physiologicalReaction>
</comment>
<feature type="compositionally biased region" description="Basic residues" evidence="33">
    <location>
        <begin position="219"/>
        <end position="229"/>
    </location>
</feature>
<evidence type="ECO:0000256" key="15">
    <source>
        <dbReference type="ARBA" id="ARBA00022679"/>
    </source>
</evidence>
<dbReference type="InterPro" id="IPR015338">
    <property type="entry name" value="GT64_dom"/>
</dbReference>
<keyword evidence="27" id="KW-1015">Disulfide bond</keyword>
<keyword evidence="20 32" id="KW-0694">RNA-binding</keyword>
<feature type="compositionally biased region" description="Low complexity" evidence="33">
    <location>
        <begin position="300"/>
        <end position="312"/>
    </location>
</feature>
<dbReference type="PROSITE" id="PS51419">
    <property type="entry name" value="RAB"/>
    <property type="match status" value="1"/>
</dbReference>
<feature type="compositionally biased region" description="Gly residues" evidence="33">
    <location>
        <begin position="313"/>
        <end position="324"/>
    </location>
</feature>
<dbReference type="EMBL" id="CAJPVJ010002101">
    <property type="protein sequence ID" value="CAG2165774.1"/>
    <property type="molecule type" value="Genomic_DNA"/>
</dbReference>
<comment type="similarity">
    <text evidence="7">Belongs to the small GTPase superfamily. Rab family.</text>
</comment>
<dbReference type="SMART" id="SM00173">
    <property type="entry name" value="RAS"/>
    <property type="match status" value="1"/>
</dbReference>
<evidence type="ECO:0000256" key="3">
    <source>
        <dbReference type="ARBA" id="ARBA00004387"/>
    </source>
</evidence>
<dbReference type="PROSITE" id="PS51309">
    <property type="entry name" value="PABC"/>
    <property type="match status" value="1"/>
</dbReference>
<keyword evidence="30" id="KW-0968">Cytoplasmic vesicle</keyword>
<comment type="subcellular location">
    <subcellularLocation>
        <location evidence="5">Cytoplasmic vesicle</location>
    </subcellularLocation>
    <subcellularLocation>
        <location evidence="4">Early endosome membrane</location>
        <topology evidence="4">Lipid-anchor</topology>
        <orientation evidence="4">Cytoplasmic side</orientation>
    </subcellularLocation>
    <subcellularLocation>
        <location evidence="6">Endoplasmic reticulum membrane</location>
        <topology evidence="6">Single-pass type II membrane protein</topology>
    </subcellularLocation>
    <subcellularLocation>
        <location evidence="3">Golgi apparatus</location>
        <location evidence="3">trans-Golgi network membrane</location>
        <topology evidence="3">Lipid-anchor</topology>
        <orientation evidence="3">Cytoplasmic side</orientation>
    </subcellularLocation>
    <subcellularLocation>
        <location evidence="2">Recycling endosome</location>
    </subcellularLocation>
</comment>
<dbReference type="InterPro" id="IPR002004">
    <property type="entry name" value="PABP_HYD_C"/>
</dbReference>
<dbReference type="CDD" id="cd12381">
    <property type="entry name" value="RRM4_I_PABPs"/>
    <property type="match status" value="1"/>
</dbReference>
<dbReference type="InterPro" id="IPR040911">
    <property type="entry name" value="Exostosin_GT47"/>
</dbReference>
<keyword evidence="25" id="KW-0342">GTP-binding</keyword>
<dbReference type="InterPro" id="IPR000504">
    <property type="entry name" value="RRM_dom"/>
</dbReference>
<evidence type="ECO:0000259" key="35">
    <source>
        <dbReference type="PROSITE" id="PS51309"/>
    </source>
</evidence>
<dbReference type="GO" id="GO:0016757">
    <property type="term" value="F:glycosyltransferase activity"/>
    <property type="evidence" value="ECO:0007669"/>
    <property type="project" value="InterPro"/>
</dbReference>
<evidence type="ECO:0000256" key="17">
    <source>
        <dbReference type="ARBA" id="ARBA00022741"/>
    </source>
</evidence>
<organism evidence="36">
    <name type="scientific">Oppiella nova</name>
    <dbReference type="NCBI Taxonomy" id="334625"/>
    <lineage>
        <taxon>Eukaryota</taxon>
        <taxon>Metazoa</taxon>
        <taxon>Ecdysozoa</taxon>
        <taxon>Arthropoda</taxon>
        <taxon>Chelicerata</taxon>
        <taxon>Arachnida</taxon>
        <taxon>Acari</taxon>
        <taxon>Acariformes</taxon>
        <taxon>Sarcoptiformes</taxon>
        <taxon>Oribatida</taxon>
        <taxon>Brachypylina</taxon>
        <taxon>Oppioidea</taxon>
        <taxon>Oppiidae</taxon>
        <taxon>Oppiella</taxon>
    </lineage>
</organism>
<dbReference type="GO" id="GO:0006895">
    <property type="term" value="P:Golgi to endosome transport"/>
    <property type="evidence" value="ECO:0007669"/>
    <property type="project" value="InterPro"/>
</dbReference>
<dbReference type="GO" id="GO:0003723">
    <property type="term" value="F:RNA binding"/>
    <property type="evidence" value="ECO:0007669"/>
    <property type="project" value="UniProtKB-UniRule"/>
</dbReference>
<evidence type="ECO:0000256" key="18">
    <source>
        <dbReference type="ARBA" id="ARBA00022753"/>
    </source>
</evidence>
<dbReference type="SMART" id="SM00360">
    <property type="entry name" value="RRM"/>
    <property type="match status" value="2"/>
</dbReference>
<evidence type="ECO:0000256" key="21">
    <source>
        <dbReference type="ARBA" id="ARBA00022927"/>
    </source>
</evidence>
<evidence type="ECO:0000256" key="31">
    <source>
        <dbReference type="ARBA" id="ARBA00047660"/>
    </source>
</evidence>
<evidence type="ECO:0000256" key="9">
    <source>
        <dbReference type="ARBA" id="ARBA00010271"/>
    </source>
</evidence>
<evidence type="ECO:0000256" key="6">
    <source>
        <dbReference type="ARBA" id="ARBA00004648"/>
    </source>
</evidence>
<dbReference type="PROSITE" id="PS50102">
    <property type="entry name" value="RRM"/>
    <property type="match status" value="2"/>
</dbReference>
<keyword evidence="17" id="KW-0547">Nucleotide-binding</keyword>
<dbReference type="Proteomes" id="UP000728032">
    <property type="component" value="Unassembled WGS sequence"/>
</dbReference>
<dbReference type="Gene3D" id="3.40.50.300">
    <property type="entry name" value="P-loop containing nucleotide triphosphate hydrolases"/>
    <property type="match status" value="1"/>
</dbReference>
<feature type="region of interest" description="Disordered" evidence="33">
    <location>
        <begin position="199"/>
        <end position="231"/>
    </location>
</feature>
<dbReference type="GO" id="GO:1901135">
    <property type="term" value="P:carbohydrate derivative metabolic process"/>
    <property type="evidence" value="ECO:0007669"/>
    <property type="project" value="UniProtKB-ARBA"/>
</dbReference>
<comment type="similarity">
    <text evidence="9">Belongs to the glycosyltransferase 47 family.</text>
</comment>
<dbReference type="SMART" id="SM00176">
    <property type="entry name" value="RAN"/>
    <property type="match status" value="1"/>
</dbReference>
<dbReference type="InterPro" id="IPR001806">
    <property type="entry name" value="Small_GTPase"/>
</dbReference>
<dbReference type="InterPro" id="IPR005225">
    <property type="entry name" value="Small_GTP-bd"/>
</dbReference>
<evidence type="ECO:0000256" key="30">
    <source>
        <dbReference type="ARBA" id="ARBA00023329"/>
    </source>
</evidence>
<dbReference type="InterPro" id="IPR029044">
    <property type="entry name" value="Nucleotide-diphossugar_trans"/>
</dbReference>
<feature type="domain" description="PABC" evidence="35">
    <location>
        <begin position="368"/>
        <end position="445"/>
    </location>
</feature>
<dbReference type="InterPro" id="IPR027417">
    <property type="entry name" value="P-loop_NTPase"/>
</dbReference>
<evidence type="ECO:0000256" key="1">
    <source>
        <dbReference type="ARBA" id="ARBA00001946"/>
    </source>
</evidence>
<dbReference type="SUPFAM" id="SSF52540">
    <property type="entry name" value="P-loop containing nucleoside triphosphate hydrolases"/>
    <property type="match status" value="1"/>
</dbReference>
<evidence type="ECO:0000256" key="25">
    <source>
        <dbReference type="ARBA" id="ARBA00023134"/>
    </source>
</evidence>
<dbReference type="InterPro" id="IPR030702">
    <property type="entry name" value="Rab14"/>
</dbReference>
<evidence type="ECO:0000256" key="5">
    <source>
        <dbReference type="ARBA" id="ARBA00004541"/>
    </source>
</evidence>
<keyword evidence="37" id="KW-1185">Reference proteome</keyword>
<feature type="domain" description="RRM" evidence="34">
    <location>
        <begin position="4"/>
        <end position="83"/>
    </location>
</feature>
<keyword evidence="19" id="KW-0378">Hydrolase</keyword>
<dbReference type="PANTHER" id="PTHR47979">
    <property type="entry name" value="DRAB11-RELATED"/>
    <property type="match status" value="1"/>
</dbReference>
<keyword evidence="14" id="KW-0963">Cytoplasm</keyword>
<dbReference type="SUPFAM" id="SSF63570">
    <property type="entry name" value="PABC (PABP) domain"/>
    <property type="match status" value="1"/>
</dbReference>
<feature type="compositionally biased region" description="Low complexity" evidence="33">
    <location>
        <begin position="276"/>
        <end position="285"/>
    </location>
</feature>
<dbReference type="InterPro" id="IPR036053">
    <property type="entry name" value="PABP-dom"/>
</dbReference>
<dbReference type="EC" id="3.6.5.2" evidence="10"/>
<dbReference type="Gene3D" id="3.30.70.330">
    <property type="match status" value="2"/>
</dbReference>
<dbReference type="GO" id="GO:0015031">
    <property type="term" value="P:protein transport"/>
    <property type="evidence" value="ECO:0007669"/>
    <property type="project" value="UniProtKB-KW"/>
</dbReference>
<dbReference type="SMART" id="SM00517">
    <property type="entry name" value="PolyA"/>
    <property type="match status" value="1"/>
</dbReference>
<evidence type="ECO:0000256" key="10">
    <source>
        <dbReference type="ARBA" id="ARBA00011984"/>
    </source>
</evidence>
<dbReference type="GO" id="GO:0055037">
    <property type="term" value="C:recycling endosome"/>
    <property type="evidence" value="ECO:0007669"/>
    <property type="project" value="UniProtKB-SubCell"/>
</dbReference>